<comment type="function">
    <text evidence="1 13">Essential for recycling GMP and indirectly, cGMP.</text>
</comment>
<dbReference type="RefSeq" id="WP_129727297.1">
    <property type="nucleotide sequence ID" value="NZ_JZXN01000017.1"/>
</dbReference>
<dbReference type="PANTHER" id="PTHR23117">
    <property type="entry name" value="GUANYLATE KINASE-RELATED"/>
    <property type="match status" value="1"/>
</dbReference>
<evidence type="ECO:0000256" key="1">
    <source>
        <dbReference type="ARBA" id="ARBA00003531"/>
    </source>
</evidence>
<evidence type="ECO:0000256" key="12">
    <source>
        <dbReference type="ARBA" id="ARBA00048594"/>
    </source>
</evidence>
<dbReference type="InterPro" id="IPR008145">
    <property type="entry name" value="GK/Ca_channel_bsu"/>
</dbReference>
<feature type="binding site" evidence="13">
    <location>
        <begin position="14"/>
        <end position="21"/>
    </location>
    <ligand>
        <name>ATP</name>
        <dbReference type="ChEBI" id="CHEBI:30616"/>
    </ligand>
</feature>
<evidence type="ECO:0000256" key="7">
    <source>
        <dbReference type="ARBA" id="ARBA00022679"/>
    </source>
</evidence>
<dbReference type="InterPro" id="IPR008144">
    <property type="entry name" value="Guanylate_kin-like_dom"/>
</dbReference>
<evidence type="ECO:0000256" key="10">
    <source>
        <dbReference type="ARBA" id="ARBA00022840"/>
    </source>
</evidence>
<dbReference type="EC" id="2.7.4.8" evidence="4 13"/>
<evidence type="ECO:0000313" key="16">
    <source>
        <dbReference type="Proteomes" id="UP000033750"/>
    </source>
</evidence>
<keyword evidence="10 13" id="KW-0067">ATP-binding</keyword>
<dbReference type="HAMAP" id="MF_00328">
    <property type="entry name" value="Guanylate_kinase"/>
    <property type="match status" value="1"/>
</dbReference>
<evidence type="ECO:0000256" key="5">
    <source>
        <dbReference type="ARBA" id="ARBA00016296"/>
    </source>
</evidence>
<feature type="domain" description="Guanylate kinase-like" evidence="14">
    <location>
        <begin position="7"/>
        <end position="191"/>
    </location>
</feature>
<dbReference type="PANTHER" id="PTHR23117:SF13">
    <property type="entry name" value="GUANYLATE KINASE"/>
    <property type="match status" value="1"/>
</dbReference>
<dbReference type="Proteomes" id="UP000033750">
    <property type="component" value="Unassembled WGS sequence"/>
</dbReference>
<dbReference type="GO" id="GO:0005829">
    <property type="term" value="C:cytosol"/>
    <property type="evidence" value="ECO:0007669"/>
    <property type="project" value="TreeGrafter"/>
</dbReference>
<accession>A0A0F5H1E8</accession>
<dbReference type="CDD" id="cd00071">
    <property type="entry name" value="GMPK"/>
    <property type="match status" value="1"/>
</dbReference>
<keyword evidence="6 13" id="KW-0963">Cytoplasm</keyword>
<dbReference type="STRING" id="29561.MM26B8_05050"/>
<dbReference type="GO" id="GO:0004385">
    <property type="term" value="F:GMP kinase activity"/>
    <property type="evidence" value="ECO:0007669"/>
    <property type="project" value="UniProtKB-UniRule"/>
</dbReference>
<comment type="subcellular location">
    <subcellularLocation>
        <location evidence="2 13">Cytoplasm</location>
    </subcellularLocation>
</comment>
<dbReference type="OrthoDB" id="9808150at2"/>
<dbReference type="Pfam" id="PF00625">
    <property type="entry name" value="Guanylate_kin"/>
    <property type="match status" value="1"/>
</dbReference>
<dbReference type="InterPro" id="IPR017665">
    <property type="entry name" value="Guanylate_kinase"/>
</dbReference>
<evidence type="ECO:0000256" key="6">
    <source>
        <dbReference type="ARBA" id="ARBA00022490"/>
    </source>
</evidence>
<dbReference type="SUPFAM" id="SSF52540">
    <property type="entry name" value="P-loop containing nucleoside triphosphate hydrolases"/>
    <property type="match status" value="1"/>
</dbReference>
<evidence type="ECO:0000256" key="3">
    <source>
        <dbReference type="ARBA" id="ARBA00005790"/>
    </source>
</evidence>
<dbReference type="EMBL" id="JZXN01000017">
    <property type="protein sequence ID" value="KKB26687.1"/>
    <property type="molecule type" value="Genomic_DNA"/>
</dbReference>
<keyword evidence="9 13" id="KW-0418">Kinase</keyword>
<protein>
    <recommendedName>
        <fullName evidence="5 13">Guanylate kinase</fullName>
        <ecNumber evidence="4 13">2.7.4.8</ecNumber>
    </recommendedName>
    <alternativeName>
        <fullName evidence="11 13">GMP kinase</fullName>
    </alternativeName>
</protein>
<dbReference type="FunFam" id="3.30.63.10:FF:000005">
    <property type="entry name" value="Guanylate kinase"/>
    <property type="match status" value="1"/>
</dbReference>
<dbReference type="SMART" id="SM00072">
    <property type="entry name" value="GuKc"/>
    <property type="match status" value="1"/>
</dbReference>
<dbReference type="PROSITE" id="PS50052">
    <property type="entry name" value="GUANYLATE_KINASE_2"/>
    <property type="match status" value="1"/>
</dbReference>
<keyword evidence="16" id="KW-1185">Reference proteome</keyword>
<reference evidence="15 16" key="1">
    <citation type="submission" date="2015-03" db="EMBL/GenBank/DDBJ databases">
        <title>Genome sequence of Mycoplasma meleagridis strain ATCC 25294.</title>
        <authorList>
            <person name="Yacoub E."/>
            <person name="Blanchard A."/>
            <person name="Sirand-Pugnet P."/>
            <person name="Mardassi B.B.A."/>
        </authorList>
    </citation>
    <scope>NUCLEOTIDE SEQUENCE [LARGE SCALE GENOMIC DNA]</scope>
    <source>
        <strain evidence="15 16">ATCC 25294</strain>
    </source>
</reference>
<comment type="catalytic activity">
    <reaction evidence="12 13">
        <text>GMP + ATP = GDP + ADP</text>
        <dbReference type="Rhea" id="RHEA:20780"/>
        <dbReference type="ChEBI" id="CHEBI:30616"/>
        <dbReference type="ChEBI" id="CHEBI:58115"/>
        <dbReference type="ChEBI" id="CHEBI:58189"/>
        <dbReference type="ChEBI" id="CHEBI:456216"/>
        <dbReference type="EC" id="2.7.4.8"/>
    </reaction>
</comment>
<keyword evidence="7 13" id="KW-0808">Transferase</keyword>
<evidence type="ECO:0000259" key="14">
    <source>
        <dbReference type="PROSITE" id="PS50052"/>
    </source>
</evidence>
<proteinExistence type="inferred from homology"/>
<dbReference type="InterPro" id="IPR027417">
    <property type="entry name" value="P-loop_NTPase"/>
</dbReference>
<evidence type="ECO:0000256" key="8">
    <source>
        <dbReference type="ARBA" id="ARBA00022741"/>
    </source>
</evidence>
<keyword evidence="8 13" id="KW-0547">Nucleotide-binding</keyword>
<dbReference type="InterPro" id="IPR020590">
    <property type="entry name" value="Guanylate_kinase_CS"/>
</dbReference>
<evidence type="ECO:0000256" key="13">
    <source>
        <dbReference type="HAMAP-Rule" id="MF_00328"/>
    </source>
</evidence>
<evidence type="ECO:0000256" key="2">
    <source>
        <dbReference type="ARBA" id="ARBA00004496"/>
    </source>
</evidence>
<comment type="caution">
    <text evidence="15">The sequence shown here is derived from an EMBL/GenBank/DDBJ whole genome shotgun (WGS) entry which is preliminary data.</text>
</comment>
<dbReference type="AlphaFoldDB" id="A0A0F5H1E8"/>
<dbReference type="PATRIC" id="fig|1264554.4.peg.100"/>
<sequence length="195" mass="22637">MENRKLKPIVIFTGPSGVGKGTIEKFLFAYDNLKLAFSVSVTTRAPRQGEINGVNYFFVTKEDFKNKIANDELLEYNFHFDNYYGTLYKEIEKIHAEGNIPFLEIETQGAKKILSIPNIRNKFNIITFFVLPPSFAELEKRMLNRNTEDDEAIKLRLIKAKEELKEKDIFDYHIVNDIPEEAANEIKNIILKEIN</sequence>
<name>A0A0F5H1E8_9BACT</name>
<evidence type="ECO:0000256" key="4">
    <source>
        <dbReference type="ARBA" id="ARBA00012961"/>
    </source>
</evidence>
<organism evidence="15 16">
    <name type="scientific">Mycoplasmopsis meleagridis ATCC 25294</name>
    <dbReference type="NCBI Taxonomy" id="1264554"/>
    <lineage>
        <taxon>Bacteria</taxon>
        <taxon>Bacillati</taxon>
        <taxon>Mycoplasmatota</taxon>
        <taxon>Mycoplasmoidales</taxon>
        <taxon>Metamycoplasmataceae</taxon>
        <taxon>Mycoplasmopsis</taxon>
    </lineage>
</organism>
<dbReference type="Gene3D" id="3.40.50.300">
    <property type="entry name" value="P-loop containing nucleotide triphosphate hydrolases"/>
    <property type="match status" value="1"/>
</dbReference>
<dbReference type="PROSITE" id="PS00856">
    <property type="entry name" value="GUANYLATE_KINASE_1"/>
    <property type="match status" value="1"/>
</dbReference>
<dbReference type="GO" id="GO:0005524">
    <property type="term" value="F:ATP binding"/>
    <property type="evidence" value="ECO:0007669"/>
    <property type="project" value="UniProtKB-UniRule"/>
</dbReference>
<evidence type="ECO:0000256" key="9">
    <source>
        <dbReference type="ARBA" id="ARBA00022777"/>
    </source>
</evidence>
<gene>
    <name evidence="13 15" type="primary">gmk</name>
    <name evidence="15" type="ORF">MMELEA_00690</name>
</gene>
<evidence type="ECO:0000313" key="15">
    <source>
        <dbReference type="EMBL" id="KKB26687.1"/>
    </source>
</evidence>
<dbReference type="NCBIfam" id="TIGR03263">
    <property type="entry name" value="guanyl_kin"/>
    <property type="match status" value="1"/>
</dbReference>
<comment type="similarity">
    <text evidence="3 13">Belongs to the guanylate kinase family.</text>
</comment>
<evidence type="ECO:0000256" key="11">
    <source>
        <dbReference type="ARBA" id="ARBA00030128"/>
    </source>
</evidence>